<dbReference type="PANTHER" id="PTHR14413">
    <property type="entry name" value="RIBOSOMAL PROTEIN L17"/>
    <property type="match status" value="1"/>
</dbReference>
<proteinExistence type="inferred from homology"/>
<dbReference type="PROSITE" id="PS01167">
    <property type="entry name" value="RIBOSOMAL_L17"/>
    <property type="match status" value="1"/>
</dbReference>
<comment type="subunit">
    <text evidence="4">Part of the 50S ribosomal subunit. Contacts protein L32.</text>
</comment>
<accession>A0A2K8L631</accession>
<dbReference type="HAMAP" id="MF_01368">
    <property type="entry name" value="Ribosomal_bL17"/>
    <property type="match status" value="1"/>
</dbReference>
<dbReference type="RefSeq" id="WP_100266059.1">
    <property type="nucleotide sequence ID" value="NZ_CP018800.1"/>
</dbReference>
<evidence type="ECO:0000256" key="2">
    <source>
        <dbReference type="ARBA" id="ARBA00022980"/>
    </source>
</evidence>
<evidence type="ECO:0000256" key="1">
    <source>
        <dbReference type="ARBA" id="ARBA00008777"/>
    </source>
</evidence>
<protein>
    <recommendedName>
        <fullName evidence="4">Large ribosomal subunit protein bL17</fullName>
    </recommendedName>
</protein>
<organism evidence="6 7">
    <name type="scientific">Mariprofundus ferrinatatus</name>
    <dbReference type="NCBI Taxonomy" id="1921087"/>
    <lineage>
        <taxon>Bacteria</taxon>
        <taxon>Pseudomonadati</taxon>
        <taxon>Pseudomonadota</taxon>
        <taxon>Candidatius Mariprofundia</taxon>
        <taxon>Mariprofundales</taxon>
        <taxon>Mariprofundaceae</taxon>
        <taxon>Mariprofundus</taxon>
    </lineage>
</organism>
<dbReference type="SUPFAM" id="SSF64263">
    <property type="entry name" value="Prokaryotic ribosomal protein L17"/>
    <property type="match status" value="1"/>
</dbReference>
<dbReference type="InterPro" id="IPR000456">
    <property type="entry name" value="Ribosomal_bL17"/>
</dbReference>
<dbReference type="NCBIfam" id="TIGR00059">
    <property type="entry name" value="L17"/>
    <property type="match status" value="1"/>
</dbReference>
<gene>
    <name evidence="4" type="primary">rplQ</name>
    <name evidence="6" type="ORF">Ga0123462_1910</name>
</gene>
<keyword evidence="3 4" id="KW-0687">Ribonucleoprotein</keyword>
<sequence>MRHRKHHGSLGLPTGHRRALMANLATALLTHGRIETTEAKARALRPYAEKLITLAKRGDLHARRQALSKLRYRPIVDRLFGDVAAACSDRAGGYTRIVKTGFRAGDASPMAIIELVDTIETSTGEAAEA</sequence>
<dbReference type="GO" id="GO:0003735">
    <property type="term" value="F:structural constituent of ribosome"/>
    <property type="evidence" value="ECO:0007669"/>
    <property type="project" value="InterPro"/>
</dbReference>
<comment type="similarity">
    <text evidence="1 4 5">Belongs to the bacterial ribosomal protein bL17 family.</text>
</comment>
<dbReference type="InterPro" id="IPR036373">
    <property type="entry name" value="Ribosomal_bL17_sf"/>
</dbReference>
<evidence type="ECO:0000256" key="5">
    <source>
        <dbReference type="RuleBase" id="RU000660"/>
    </source>
</evidence>
<dbReference type="Pfam" id="PF01196">
    <property type="entry name" value="Ribosomal_L17"/>
    <property type="match status" value="1"/>
</dbReference>
<dbReference type="KEGG" id="mfn:Ga0123462_1910"/>
<evidence type="ECO:0000313" key="6">
    <source>
        <dbReference type="EMBL" id="ATX82747.1"/>
    </source>
</evidence>
<dbReference type="FunFam" id="3.90.1030.10:FF:000001">
    <property type="entry name" value="50S ribosomal protein L17"/>
    <property type="match status" value="1"/>
</dbReference>
<keyword evidence="7" id="KW-1185">Reference proteome</keyword>
<evidence type="ECO:0000256" key="3">
    <source>
        <dbReference type="ARBA" id="ARBA00023274"/>
    </source>
</evidence>
<reference evidence="6" key="1">
    <citation type="submission" date="2016-12" db="EMBL/GenBank/DDBJ databases">
        <title>Isolation and genomic insights into novel planktonic Zetaproteobacteria from stratified waters of the Chesapeake Bay.</title>
        <authorList>
            <person name="McAllister S.M."/>
            <person name="Kato S."/>
            <person name="Chan C.S."/>
            <person name="Chiu B.K."/>
            <person name="Field E.K."/>
        </authorList>
    </citation>
    <scope>NUCLEOTIDE SEQUENCE [LARGE SCALE GENOMIC DNA]</scope>
    <source>
        <strain evidence="6">CP-8</strain>
    </source>
</reference>
<dbReference type="AlphaFoldDB" id="A0A2K8L631"/>
<keyword evidence="2 4" id="KW-0689">Ribosomal protein</keyword>
<dbReference type="EMBL" id="CP018800">
    <property type="protein sequence ID" value="ATX82747.1"/>
    <property type="molecule type" value="Genomic_DNA"/>
</dbReference>
<dbReference type="PANTHER" id="PTHR14413:SF16">
    <property type="entry name" value="LARGE RIBOSOMAL SUBUNIT PROTEIN BL17M"/>
    <property type="match status" value="1"/>
</dbReference>
<dbReference type="GO" id="GO:0006412">
    <property type="term" value="P:translation"/>
    <property type="evidence" value="ECO:0007669"/>
    <property type="project" value="UniProtKB-UniRule"/>
</dbReference>
<evidence type="ECO:0000256" key="4">
    <source>
        <dbReference type="HAMAP-Rule" id="MF_01368"/>
    </source>
</evidence>
<name>A0A2K8L631_9PROT</name>
<dbReference type="GO" id="GO:0022625">
    <property type="term" value="C:cytosolic large ribosomal subunit"/>
    <property type="evidence" value="ECO:0007669"/>
    <property type="project" value="TreeGrafter"/>
</dbReference>
<evidence type="ECO:0000313" key="7">
    <source>
        <dbReference type="Proteomes" id="UP000231637"/>
    </source>
</evidence>
<dbReference type="Proteomes" id="UP000231637">
    <property type="component" value="Chromosome"/>
</dbReference>
<dbReference type="OrthoDB" id="5297054at2"/>
<dbReference type="Gene3D" id="3.90.1030.10">
    <property type="entry name" value="Ribosomal protein L17"/>
    <property type="match status" value="1"/>
</dbReference>
<dbReference type="InterPro" id="IPR047859">
    <property type="entry name" value="Ribosomal_bL17_CS"/>
</dbReference>